<sequence>MRATFVLLCLALLGTALCTDPTVYHYTTPTGSFRNQRYENSLNDVYMIQVPGVTSIHIDITGVTENGYDRVWEQKKENRHFGKLSDEDKATLKHARALLRMAHSINAAARHKRVRIGQLLGKAKADREEEIDALVREGMEEEEREREEEDYYVDLVFNNDVIDLTPDVTVDLTPDVTVDFTNDLAVDNGETEIEALFIS</sequence>
<gene>
    <name evidence="2" type="ORF">KIPB_004739</name>
</gene>
<name>A0A9K3CVJ8_9EUKA</name>
<evidence type="ECO:0000313" key="3">
    <source>
        <dbReference type="Proteomes" id="UP000265618"/>
    </source>
</evidence>
<dbReference type="EMBL" id="BDIP01001043">
    <property type="protein sequence ID" value="GIQ83421.1"/>
    <property type="molecule type" value="Genomic_DNA"/>
</dbReference>
<organism evidence="2 3">
    <name type="scientific">Kipferlia bialata</name>
    <dbReference type="NCBI Taxonomy" id="797122"/>
    <lineage>
        <taxon>Eukaryota</taxon>
        <taxon>Metamonada</taxon>
        <taxon>Carpediemonas-like organisms</taxon>
        <taxon>Kipferlia</taxon>
    </lineage>
</organism>
<protein>
    <submittedName>
        <fullName evidence="2">Uncharacterized protein</fullName>
    </submittedName>
</protein>
<keyword evidence="1" id="KW-0732">Signal</keyword>
<dbReference type="AlphaFoldDB" id="A0A9K3CVJ8"/>
<comment type="caution">
    <text evidence="2">The sequence shown here is derived from an EMBL/GenBank/DDBJ whole genome shotgun (WGS) entry which is preliminary data.</text>
</comment>
<dbReference type="Proteomes" id="UP000265618">
    <property type="component" value="Unassembled WGS sequence"/>
</dbReference>
<reference evidence="2 3" key="1">
    <citation type="journal article" date="2018" name="PLoS ONE">
        <title>The draft genome of Kipferlia bialata reveals reductive genome evolution in fornicate parasites.</title>
        <authorList>
            <person name="Tanifuji G."/>
            <person name="Takabayashi S."/>
            <person name="Kume K."/>
            <person name="Takagi M."/>
            <person name="Nakayama T."/>
            <person name="Kamikawa R."/>
            <person name="Inagaki Y."/>
            <person name="Hashimoto T."/>
        </authorList>
    </citation>
    <scope>NUCLEOTIDE SEQUENCE [LARGE SCALE GENOMIC DNA]</scope>
    <source>
        <strain evidence="2">NY0173</strain>
    </source>
</reference>
<proteinExistence type="predicted"/>
<keyword evidence="3" id="KW-1185">Reference proteome</keyword>
<feature type="chain" id="PRO_5039943319" evidence="1">
    <location>
        <begin position="19"/>
        <end position="199"/>
    </location>
</feature>
<evidence type="ECO:0000256" key="1">
    <source>
        <dbReference type="SAM" id="SignalP"/>
    </source>
</evidence>
<feature type="signal peptide" evidence="1">
    <location>
        <begin position="1"/>
        <end position="18"/>
    </location>
</feature>
<evidence type="ECO:0000313" key="2">
    <source>
        <dbReference type="EMBL" id="GIQ83421.1"/>
    </source>
</evidence>
<accession>A0A9K3CVJ8</accession>